<feature type="transmembrane region" description="Helical" evidence="9">
    <location>
        <begin position="222"/>
        <end position="243"/>
    </location>
</feature>
<evidence type="ECO:0000256" key="2">
    <source>
        <dbReference type="ARBA" id="ARBA00009261"/>
    </source>
</evidence>
<dbReference type="NCBIfam" id="TIGR00835">
    <property type="entry name" value="agcS"/>
    <property type="match status" value="1"/>
</dbReference>
<gene>
    <name evidence="10" type="ORF">L910_1061</name>
</gene>
<keyword evidence="5 9" id="KW-0812">Transmembrane</keyword>
<feature type="transmembrane region" description="Helical" evidence="9">
    <location>
        <begin position="109"/>
        <end position="132"/>
    </location>
</feature>
<feature type="transmembrane region" description="Helical" evidence="9">
    <location>
        <begin position="403"/>
        <end position="425"/>
    </location>
</feature>
<comment type="similarity">
    <text evidence="2 9">Belongs to the alanine or glycine:cation symporter (AGCS) (TC 2.A.25) family.</text>
</comment>
<keyword evidence="3 9" id="KW-0813">Transport</keyword>
<keyword evidence="7 9" id="KW-1133">Transmembrane helix</keyword>
<evidence type="ECO:0000256" key="7">
    <source>
        <dbReference type="ARBA" id="ARBA00022989"/>
    </source>
</evidence>
<comment type="caution">
    <text evidence="10">The sequence shown here is derived from an EMBL/GenBank/DDBJ whole genome shotgun (WGS) entry which is preliminary data.</text>
</comment>
<reference evidence="10 11" key="1">
    <citation type="journal article" date="2013" name="Gut Pathog.">
        <title>Evidence of a new metabolic capacity in an emerging diarrheal pathogen: lessons from the draft genomes of Vibrio fluvialis strains PG41 and I21563.</title>
        <authorList>
            <person name="Khatri I."/>
            <person name="Mahajan S."/>
            <person name="Dureja C."/>
            <person name="Subramanian S."/>
            <person name="Raychaudhuri S."/>
        </authorList>
    </citation>
    <scope>NUCLEOTIDE SEQUENCE [LARGE SCALE GENOMIC DNA]</scope>
    <source>
        <strain evidence="10 11">PG41</strain>
    </source>
</reference>
<evidence type="ECO:0000256" key="9">
    <source>
        <dbReference type="RuleBase" id="RU363064"/>
    </source>
</evidence>
<comment type="subcellular location">
    <subcellularLocation>
        <location evidence="9">Cell inner membrane</location>
        <topology evidence="9">Multi-pass membrane protein</topology>
    </subcellularLocation>
    <subcellularLocation>
        <location evidence="1">Cell membrane</location>
        <topology evidence="1">Multi-pass membrane protein</topology>
    </subcellularLocation>
</comment>
<evidence type="ECO:0000313" key="11">
    <source>
        <dbReference type="Proteomes" id="UP000014854"/>
    </source>
</evidence>
<evidence type="ECO:0000256" key="4">
    <source>
        <dbReference type="ARBA" id="ARBA00022475"/>
    </source>
</evidence>
<name>S7I1J6_VIBFL</name>
<dbReference type="PATRIC" id="fig|1336752.4.peg.2914"/>
<dbReference type="GO" id="GO:0005283">
    <property type="term" value="F:amino acid:sodium symporter activity"/>
    <property type="evidence" value="ECO:0007669"/>
    <property type="project" value="InterPro"/>
</dbReference>
<dbReference type="PRINTS" id="PR00175">
    <property type="entry name" value="NAALASMPORT"/>
</dbReference>
<evidence type="ECO:0000256" key="3">
    <source>
        <dbReference type="ARBA" id="ARBA00022448"/>
    </source>
</evidence>
<evidence type="ECO:0000256" key="8">
    <source>
        <dbReference type="ARBA" id="ARBA00023136"/>
    </source>
</evidence>
<keyword evidence="4" id="KW-1003">Cell membrane</keyword>
<sequence>MLALAQISAITLREVLVTDLINLMNDLLWGSILVYLLVGVGIYFTLRLGFIQFRHFGHMFSVLKNSRKEDNAGISSFQALCTSLAARVGTGNMAGVAVALTAGGPGAIFWMWMTACLGMATSFAESTLAQLYKTRDKDGNYRGGPAYYMEKGLGMRWMGVLFSIFLIIAFGLVFNAVQANSITNAMNTAFGYEPLYVGIAIVLLSAFVIFGGIRKIARTAEIIVPFMALAYIAIALFVVFMNLEKLPAVFSLVIKSAFGFQQAAAGGLGYAIAQAMINGVKRGLFSNEAGMGSAPNAAASATPYPPHPASQGYVQMLGVFVDTIVICSATVAIILMSGEYVPHGEITGIELTQRALSSQVGSWGSIFVAFAIFFFAFTSIIANYSYAETNLIFLEHNNKKGLVVFRLIFLSMVMFGSLATLPTVWSMADVSMGLMAIVNLVAILLLSGIVIKLAKDYNRQLKAGKVPTFDANEYPELKSQLEDGIWDNNKKS</sequence>
<organism evidence="10 11">
    <name type="scientific">Vibrio fluvialis PG41</name>
    <dbReference type="NCBI Taxonomy" id="1336752"/>
    <lineage>
        <taxon>Bacteria</taxon>
        <taxon>Pseudomonadati</taxon>
        <taxon>Pseudomonadota</taxon>
        <taxon>Gammaproteobacteria</taxon>
        <taxon>Vibrionales</taxon>
        <taxon>Vibrionaceae</taxon>
        <taxon>Vibrio</taxon>
    </lineage>
</organism>
<keyword evidence="9" id="KW-0997">Cell inner membrane</keyword>
<evidence type="ECO:0000256" key="1">
    <source>
        <dbReference type="ARBA" id="ARBA00004651"/>
    </source>
</evidence>
<dbReference type="GO" id="GO:0005886">
    <property type="term" value="C:plasma membrane"/>
    <property type="evidence" value="ECO:0007669"/>
    <property type="project" value="UniProtKB-SubCell"/>
</dbReference>
<feature type="transmembrane region" description="Helical" evidence="9">
    <location>
        <begin position="153"/>
        <end position="174"/>
    </location>
</feature>
<feature type="transmembrane region" description="Helical" evidence="9">
    <location>
        <begin position="194"/>
        <end position="213"/>
    </location>
</feature>
<feature type="transmembrane region" description="Helical" evidence="9">
    <location>
        <begin position="360"/>
        <end position="382"/>
    </location>
</feature>
<feature type="transmembrane region" description="Helical" evidence="9">
    <location>
        <begin position="71"/>
        <end position="89"/>
    </location>
</feature>
<dbReference type="AlphaFoldDB" id="S7I1J6"/>
<dbReference type="EMBL" id="ASXS01000012">
    <property type="protein sequence ID" value="EPP21868.1"/>
    <property type="molecule type" value="Genomic_DNA"/>
</dbReference>
<dbReference type="PANTHER" id="PTHR30330:SF1">
    <property type="entry name" value="AMINO-ACID CARRIER PROTEIN ALST"/>
    <property type="match status" value="1"/>
</dbReference>
<feature type="transmembrane region" description="Helical" evidence="9">
    <location>
        <begin position="431"/>
        <end position="454"/>
    </location>
</feature>
<evidence type="ECO:0000256" key="5">
    <source>
        <dbReference type="ARBA" id="ARBA00022692"/>
    </source>
</evidence>
<dbReference type="Gene3D" id="1.20.1740.10">
    <property type="entry name" value="Amino acid/polyamine transporter I"/>
    <property type="match status" value="1"/>
</dbReference>
<dbReference type="InterPro" id="IPR001463">
    <property type="entry name" value="Na/Ala_symport"/>
</dbReference>
<feature type="transmembrane region" description="Helical" evidence="9">
    <location>
        <begin position="317"/>
        <end position="340"/>
    </location>
</feature>
<proteinExistence type="inferred from homology"/>
<evidence type="ECO:0000313" key="10">
    <source>
        <dbReference type="EMBL" id="EPP21868.1"/>
    </source>
</evidence>
<dbReference type="Proteomes" id="UP000014854">
    <property type="component" value="Unassembled WGS sequence"/>
</dbReference>
<dbReference type="Pfam" id="PF01235">
    <property type="entry name" value="Na_Ala_symp"/>
    <property type="match status" value="1"/>
</dbReference>
<feature type="transmembrane region" description="Helical" evidence="9">
    <location>
        <begin position="27"/>
        <end position="50"/>
    </location>
</feature>
<protein>
    <submittedName>
        <fullName evidence="10">Sodium/alanine symporter</fullName>
    </submittedName>
</protein>
<keyword evidence="6 9" id="KW-0769">Symport</keyword>
<evidence type="ECO:0000256" key="6">
    <source>
        <dbReference type="ARBA" id="ARBA00022847"/>
    </source>
</evidence>
<keyword evidence="8 9" id="KW-0472">Membrane</keyword>
<dbReference type="PANTHER" id="PTHR30330">
    <property type="entry name" value="AGSS FAMILY TRANSPORTER, SODIUM-ALANINE"/>
    <property type="match status" value="1"/>
</dbReference>
<dbReference type="FunFam" id="1.20.1740.10:FF:000004">
    <property type="entry name" value="Sodium:alanine symporter family protein"/>
    <property type="match status" value="1"/>
</dbReference>
<accession>S7I1J6</accession>
<feature type="transmembrane region" description="Helical" evidence="9">
    <location>
        <begin position="249"/>
        <end position="273"/>
    </location>
</feature>